<name>A0A8X8WWL3_SALSN</name>
<evidence type="ECO:0000256" key="1">
    <source>
        <dbReference type="SAM" id="MobiDB-lite"/>
    </source>
</evidence>
<evidence type="ECO:0000313" key="2">
    <source>
        <dbReference type="EMBL" id="KAG6402370.1"/>
    </source>
</evidence>
<evidence type="ECO:0000313" key="3">
    <source>
        <dbReference type="Proteomes" id="UP000298416"/>
    </source>
</evidence>
<feature type="compositionally biased region" description="Polar residues" evidence="1">
    <location>
        <begin position="1"/>
        <end position="25"/>
    </location>
</feature>
<dbReference type="Proteomes" id="UP000298416">
    <property type="component" value="Unassembled WGS sequence"/>
</dbReference>
<gene>
    <name evidence="2" type="ORF">SASPL_139248</name>
</gene>
<feature type="region of interest" description="Disordered" evidence="1">
    <location>
        <begin position="1"/>
        <end position="47"/>
    </location>
</feature>
<feature type="region of interest" description="Disordered" evidence="1">
    <location>
        <begin position="184"/>
        <end position="211"/>
    </location>
</feature>
<reference evidence="2" key="1">
    <citation type="submission" date="2018-01" db="EMBL/GenBank/DDBJ databases">
        <authorList>
            <person name="Mao J.F."/>
        </authorList>
    </citation>
    <scope>NUCLEOTIDE SEQUENCE</scope>
    <source>
        <strain evidence="2">Huo1</strain>
        <tissue evidence="2">Leaf</tissue>
    </source>
</reference>
<reference evidence="2" key="2">
    <citation type="submission" date="2020-08" db="EMBL/GenBank/DDBJ databases">
        <title>Plant Genome Project.</title>
        <authorList>
            <person name="Zhang R.-G."/>
        </authorList>
    </citation>
    <scope>NUCLEOTIDE SEQUENCE</scope>
    <source>
        <strain evidence="2">Huo1</strain>
        <tissue evidence="2">Leaf</tissue>
    </source>
</reference>
<protein>
    <submittedName>
        <fullName evidence="2">Uncharacterized protein</fullName>
    </submittedName>
</protein>
<comment type="caution">
    <text evidence="2">The sequence shown here is derived from an EMBL/GenBank/DDBJ whole genome shotgun (WGS) entry which is preliminary data.</text>
</comment>
<keyword evidence="3" id="KW-1185">Reference proteome</keyword>
<dbReference type="AlphaFoldDB" id="A0A8X8WWL3"/>
<sequence length="211" mass="24098">MTPSFALTPASSTNGPPLPASSPTQRQRHQKPLEFHPQAQVLTEDDGSSLEEIRRRWLCLPRHFAFPRPSASDSTHTSYRLADPPTSLTLSLRGIDSLNHNTNSPTHSPKFNIILFNCLCCLFNRCNDKQGGANSVPFSRELIRVMQEIIRVGVRNYMVGLEEQRRRIEHHEKQQHKLIRTWNKQKPEIERRVSGQPAQSASEKMLKDRSA</sequence>
<organism evidence="2">
    <name type="scientific">Salvia splendens</name>
    <name type="common">Scarlet sage</name>
    <dbReference type="NCBI Taxonomy" id="180675"/>
    <lineage>
        <taxon>Eukaryota</taxon>
        <taxon>Viridiplantae</taxon>
        <taxon>Streptophyta</taxon>
        <taxon>Embryophyta</taxon>
        <taxon>Tracheophyta</taxon>
        <taxon>Spermatophyta</taxon>
        <taxon>Magnoliopsida</taxon>
        <taxon>eudicotyledons</taxon>
        <taxon>Gunneridae</taxon>
        <taxon>Pentapetalae</taxon>
        <taxon>asterids</taxon>
        <taxon>lamiids</taxon>
        <taxon>Lamiales</taxon>
        <taxon>Lamiaceae</taxon>
        <taxon>Nepetoideae</taxon>
        <taxon>Mentheae</taxon>
        <taxon>Salviinae</taxon>
        <taxon>Salvia</taxon>
        <taxon>Salvia subgen. Calosphace</taxon>
        <taxon>core Calosphace</taxon>
    </lineage>
</organism>
<dbReference type="EMBL" id="PNBA02000014">
    <property type="protein sequence ID" value="KAG6402370.1"/>
    <property type="molecule type" value="Genomic_DNA"/>
</dbReference>
<accession>A0A8X8WWL3</accession>
<proteinExistence type="predicted"/>